<organism evidence="2 3">
    <name type="scientific">Actinomadura verrucosospora</name>
    <dbReference type="NCBI Taxonomy" id="46165"/>
    <lineage>
        <taxon>Bacteria</taxon>
        <taxon>Bacillati</taxon>
        <taxon>Actinomycetota</taxon>
        <taxon>Actinomycetes</taxon>
        <taxon>Streptosporangiales</taxon>
        <taxon>Thermomonosporaceae</taxon>
        <taxon>Actinomadura</taxon>
    </lineage>
</organism>
<dbReference type="Proteomes" id="UP000501240">
    <property type="component" value="Chromosome"/>
</dbReference>
<keyword evidence="3" id="KW-1185">Reference proteome</keyword>
<reference evidence="2 3" key="1">
    <citation type="submission" date="2020-05" db="EMBL/GenBank/DDBJ databases">
        <title>Actinomadura verrucosospora NRRL-B18236 (PFL_A860) Genome sequencing and assembly.</title>
        <authorList>
            <person name="Samborskyy M."/>
        </authorList>
    </citation>
    <scope>NUCLEOTIDE SEQUENCE [LARGE SCALE GENOMIC DNA]</scope>
    <source>
        <strain evidence="2 3">NRRL:B18236</strain>
    </source>
</reference>
<name>A0A7D3VU25_ACTVE</name>
<dbReference type="AlphaFoldDB" id="A0A7D3VU25"/>
<dbReference type="RefSeq" id="WP_173097259.1">
    <property type="nucleotide sequence ID" value="NZ_CP053892.1"/>
</dbReference>
<evidence type="ECO:0000313" key="2">
    <source>
        <dbReference type="EMBL" id="QKG23275.1"/>
    </source>
</evidence>
<feature type="region of interest" description="Disordered" evidence="1">
    <location>
        <begin position="43"/>
        <end position="64"/>
    </location>
</feature>
<feature type="region of interest" description="Disordered" evidence="1">
    <location>
        <begin position="1"/>
        <end position="24"/>
    </location>
</feature>
<dbReference type="EMBL" id="CP053892">
    <property type="protein sequence ID" value="QKG23275.1"/>
    <property type="molecule type" value="Genomic_DNA"/>
</dbReference>
<evidence type="ECO:0000256" key="1">
    <source>
        <dbReference type="SAM" id="MobiDB-lite"/>
    </source>
</evidence>
<feature type="compositionally biased region" description="Polar residues" evidence="1">
    <location>
        <begin position="43"/>
        <end position="54"/>
    </location>
</feature>
<accession>A0A7D3VU25</accession>
<proteinExistence type="predicted"/>
<protein>
    <submittedName>
        <fullName evidence="2">Uncharacterized protein</fullName>
    </submittedName>
</protein>
<gene>
    <name evidence="2" type="ORF">ACTIVE_4918</name>
</gene>
<evidence type="ECO:0000313" key="3">
    <source>
        <dbReference type="Proteomes" id="UP000501240"/>
    </source>
</evidence>
<sequence length="64" mass="6822">MFGTQNLLTPTGTTLAGITTSQPQWTPTGTIPVVNAHQHQWEAQGTNPNGTKHYTCSCGAESDH</sequence>
<feature type="compositionally biased region" description="Low complexity" evidence="1">
    <location>
        <begin position="7"/>
        <end position="20"/>
    </location>
</feature>